<reference evidence="2 3" key="1">
    <citation type="submission" date="2019-02" db="EMBL/GenBank/DDBJ databases">
        <title>Genome sequence of the sea-ice species Brumimicrobium glaciale.</title>
        <authorList>
            <person name="Bowman J.P."/>
        </authorList>
    </citation>
    <scope>NUCLEOTIDE SEQUENCE [LARGE SCALE GENOMIC DNA]</scope>
    <source>
        <strain evidence="2 3">IC156</strain>
    </source>
</reference>
<keyword evidence="1" id="KW-0812">Transmembrane</keyword>
<accession>A0A4V1WF66</accession>
<evidence type="ECO:0000313" key="2">
    <source>
        <dbReference type="EMBL" id="RYM32126.1"/>
    </source>
</evidence>
<keyword evidence="1" id="KW-1133">Transmembrane helix</keyword>
<gene>
    <name evidence="2" type="ORF">ERX46_15710</name>
</gene>
<dbReference type="EMBL" id="SETE01000007">
    <property type="protein sequence ID" value="RYM32126.1"/>
    <property type="molecule type" value="Genomic_DNA"/>
</dbReference>
<dbReference type="Proteomes" id="UP000293952">
    <property type="component" value="Unassembled WGS sequence"/>
</dbReference>
<dbReference type="Pfam" id="PF11750">
    <property type="entry name" value="DUF3307"/>
    <property type="match status" value="1"/>
</dbReference>
<feature type="transmembrane region" description="Helical" evidence="1">
    <location>
        <begin position="121"/>
        <end position="145"/>
    </location>
</feature>
<dbReference type="AlphaFoldDB" id="A0A4V1WF66"/>
<evidence type="ECO:0000313" key="3">
    <source>
        <dbReference type="Proteomes" id="UP000293952"/>
    </source>
</evidence>
<sequence>MIVLALKLILAHILGDFVFQSNKWVQNKRQLKLKSPKLYLHILLHALFLILALQFDFSYWLGIVIILVSHFLIDLGKLYAINKVNNIALFFLDQLLHLAVIIGVVYYYIRFEFINLDLYLPQALLLIVAILMVTVVTSIIMRVLISKWKPEEESHESLENAGAYIGMLERLFIFGFIILNYWEGIGFLLAAKSVFRFGDLSNAKDRNLTEYILIGTLLSFGLAILIGLGYQWLRFMLAMSNG</sequence>
<proteinExistence type="predicted"/>
<evidence type="ECO:0000256" key="1">
    <source>
        <dbReference type="SAM" id="Phobius"/>
    </source>
</evidence>
<comment type="caution">
    <text evidence="2">The sequence shown here is derived from an EMBL/GenBank/DDBJ whole genome shotgun (WGS) entry which is preliminary data.</text>
</comment>
<dbReference type="InterPro" id="IPR021737">
    <property type="entry name" value="Phage_phiKZ_Orf197"/>
</dbReference>
<organism evidence="2 3">
    <name type="scientific">Brumimicrobium glaciale</name>
    <dbReference type="NCBI Taxonomy" id="200475"/>
    <lineage>
        <taxon>Bacteria</taxon>
        <taxon>Pseudomonadati</taxon>
        <taxon>Bacteroidota</taxon>
        <taxon>Flavobacteriia</taxon>
        <taxon>Flavobacteriales</taxon>
        <taxon>Crocinitomicaceae</taxon>
        <taxon>Brumimicrobium</taxon>
    </lineage>
</organism>
<protein>
    <submittedName>
        <fullName evidence="2">DUF3307 domain-containing protein</fullName>
    </submittedName>
</protein>
<keyword evidence="3" id="KW-1185">Reference proteome</keyword>
<keyword evidence="1" id="KW-0472">Membrane</keyword>
<dbReference type="RefSeq" id="WP_130094815.1">
    <property type="nucleotide sequence ID" value="NZ_SETE01000007.1"/>
</dbReference>
<feature type="transmembrane region" description="Helical" evidence="1">
    <location>
        <begin position="38"/>
        <end position="55"/>
    </location>
</feature>
<dbReference type="OrthoDB" id="8536716at2"/>
<feature type="transmembrane region" description="Helical" evidence="1">
    <location>
        <begin position="87"/>
        <end position="109"/>
    </location>
</feature>
<feature type="transmembrane region" description="Helical" evidence="1">
    <location>
        <begin position="171"/>
        <end position="191"/>
    </location>
</feature>
<name>A0A4V1WF66_9FLAO</name>
<feature type="transmembrane region" description="Helical" evidence="1">
    <location>
        <begin position="61"/>
        <end position="80"/>
    </location>
</feature>
<feature type="transmembrane region" description="Helical" evidence="1">
    <location>
        <begin position="211"/>
        <end position="233"/>
    </location>
</feature>